<dbReference type="Proteomes" id="UP001163321">
    <property type="component" value="Chromosome 7"/>
</dbReference>
<accession>A0ACC0VR84</accession>
<sequence length="422" mass="46298">MPPVHENGLCIDTSSCQTSGANAVGIPESVYVGSRGHASWYQALRSAAINFCSRNASETRTYATMEAALEQGMEDHVCAATTLCPASLEIHSDVGFMDSTNKEDRWGIISNGTRFVTMNSYMGELICSAGTVDPRCEPLRNAHVAPDDASVCAYQMEAVSAKWPVPTAVDTEFVAYPVEWFPGTHEAVRWMVAEDPVSEIPAKTGTNPPQGATVKNPIVHHICDAFPMDLRVEAIRADQEVSSTFRMRLACDPETHPTREWNIPIILDVYQEEAKKVVAVHGKGVGLYRRNGVDHASRLWMERTMRTPSLRVFKEHMDATTLCDAKPRQRCVLWPASCRGGLDGLDLPWPCLASPRVAPCVAHVMKRRKGLPLRARGSSDSSLKCFGVNQAKPFTARGRSSGRRGMRPSLLGVRPCSPPPPK</sequence>
<organism evidence="1 2">
    <name type="scientific">Peronosclerospora sorghi</name>
    <dbReference type="NCBI Taxonomy" id="230839"/>
    <lineage>
        <taxon>Eukaryota</taxon>
        <taxon>Sar</taxon>
        <taxon>Stramenopiles</taxon>
        <taxon>Oomycota</taxon>
        <taxon>Peronosporomycetes</taxon>
        <taxon>Peronosporales</taxon>
        <taxon>Peronosporaceae</taxon>
        <taxon>Peronosclerospora</taxon>
    </lineage>
</organism>
<dbReference type="EMBL" id="CM047586">
    <property type="protein sequence ID" value="KAI9909008.1"/>
    <property type="molecule type" value="Genomic_DNA"/>
</dbReference>
<evidence type="ECO:0000313" key="1">
    <source>
        <dbReference type="EMBL" id="KAI9909008.1"/>
    </source>
</evidence>
<name>A0ACC0VR84_9STRA</name>
<comment type="caution">
    <text evidence="1">The sequence shown here is derived from an EMBL/GenBank/DDBJ whole genome shotgun (WGS) entry which is preliminary data.</text>
</comment>
<reference evidence="1 2" key="1">
    <citation type="journal article" date="2022" name="bioRxiv">
        <title>The genome of the oomycete Peronosclerospora sorghi, a cosmopolitan pathogen of maize and sorghum, is inflated with dispersed pseudogenes.</title>
        <authorList>
            <person name="Fletcher K."/>
            <person name="Martin F."/>
            <person name="Isakeit T."/>
            <person name="Cavanaugh K."/>
            <person name="Magill C."/>
            <person name="Michelmore R."/>
        </authorList>
    </citation>
    <scope>NUCLEOTIDE SEQUENCE [LARGE SCALE GENOMIC DNA]</scope>
    <source>
        <strain evidence="1">P6</strain>
    </source>
</reference>
<proteinExistence type="predicted"/>
<keyword evidence="2" id="KW-1185">Reference proteome</keyword>
<protein>
    <submittedName>
        <fullName evidence="1">Uncharacterized protein</fullName>
    </submittedName>
</protein>
<evidence type="ECO:0000313" key="2">
    <source>
        <dbReference type="Proteomes" id="UP001163321"/>
    </source>
</evidence>
<gene>
    <name evidence="1" type="ORF">PsorP6_015219</name>
</gene>